<protein>
    <submittedName>
        <fullName evidence="2">REP element-mobilizing transposase RayT</fullName>
    </submittedName>
</protein>
<comment type="caution">
    <text evidence="2">The sequence shown here is derived from an EMBL/GenBank/DDBJ whole genome shotgun (WGS) entry which is preliminary data.</text>
</comment>
<feature type="domain" description="Transposase IS200-like" evidence="1">
    <location>
        <begin position="9"/>
        <end position="94"/>
    </location>
</feature>
<evidence type="ECO:0000259" key="1">
    <source>
        <dbReference type="SMART" id="SM01321"/>
    </source>
</evidence>
<dbReference type="Proteomes" id="UP000244225">
    <property type="component" value="Unassembled WGS sequence"/>
</dbReference>
<dbReference type="AlphaFoldDB" id="A0A2T5YDQ4"/>
<evidence type="ECO:0000313" key="3">
    <source>
        <dbReference type="Proteomes" id="UP000244225"/>
    </source>
</evidence>
<dbReference type="SMART" id="SM01321">
    <property type="entry name" value="Y1_Tnp"/>
    <property type="match status" value="1"/>
</dbReference>
<dbReference type="EMBL" id="QBKI01000010">
    <property type="protein sequence ID" value="PTX14674.1"/>
    <property type="molecule type" value="Genomic_DNA"/>
</dbReference>
<dbReference type="GO" id="GO:0003677">
    <property type="term" value="F:DNA binding"/>
    <property type="evidence" value="ECO:0007669"/>
    <property type="project" value="InterPro"/>
</dbReference>
<name>A0A2T5YDQ4_9BACT</name>
<gene>
    <name evidence="2" type="ORF">C8N40_110102</name>
</gene>
<accession>A0A2T5YDQ4</accession>
<dbReference type="InterPro" id="IPR002686">
    <property type="entry name" value="Transposase_17"/>
</dbReference>
<dbReference type="GO" id="GO:0006313">
    <property type="term" value="P:DNA transposition"/>
    <property type="evidence" value="ECO:0007669"/>
    <property type="project" value="InterPro"/>
</dbReference>
<dbReference type="InterPro" id="IPR036515">
    <property type="entry name" value="Transposase_17_sf"/>
</dbReference>
<sequence length="117" mass="13755">MSRNYKISDQSQLHFISFATIHWIDVFTRPAYKDIVVDSLNYCIKNKGLEVHAWCIMSNHVHLVVSSQTANQSHIIRDLKKHASKTIVKAIVDNPQESRKEWMLWMFEREGKRNSNN</sequence>
<dbReference type="GO" id="GO:0004803">
    <property type="term" value="F:transposase activity"/>
    <property type="evidence" value="ECO:0007669"/>
    <property type="project" value="InterPro"/>
</dbReference>
<dbReference type="SUPFAM" id="SSF143422">
    <property type="entry name" value="Transposase IS200-like"/>
    <property type="match status" value="1"/>
</dbReference>
<proteinExistence type="predicted"/>
<dbReference type="RefSeq" id="WP_245905181.1">
    <property type="nucleotide sequence ID" value="NZ_QBKI01000010.1"/>
</dbReference>
<dbReference type="Gene3D" id="3.30.70.1290">
    <property type="entry name" value="Transposase IS200-like"/>
    <property type="match status" value="1"/>
</dbReference>
<reference evidence="2 3" key="1">
    <citation type="submission" date="2018-04" db="EMBL/GenBank/DDBJ databases">
        <title>Genomic Encyclopedia of Archaeal and Bacterial Type Strains, Phase II (KMG-II): from individual species to whole genera.</title>
        <authorList>
            <person name="Goeker M."/>
        </authorList>
    </citation>
    <scope>NUCLEOTIDE SEQUENCE [LARGE SCALE GENOMIC DNA]</scope>
    <source>
        <strain evidence="2 3">DSM 100162</strain>
    </source>
</reference>
<organism evidence="2 3">
    <name type="scientific">Pontibacter mucosus</name>
    <dbReference type="NCBI Taxonomy" id="1649266"/>
    <lineage>
        <taxon>Bacteria</taxon>
        <taxon>Pseudomonadati</taxon>
        <taxon>Bacteroidota</taxon>
        <taxon>Cytophagia</taxon>
        <taxon>Cytophagales</taxon>
        <taxon>Hymenobacteraceae</taxon>
        <taxon>Pontibacter</taxon>
    </lineage>
</organism>
<keyword evidence="3" id="KW-1185">Reference proteome</keyword>
<dbReference type="Pfam" id="PF01797">
    <property type="entry name" value="Y1_Tnp"/>
    <property type="match status" value="1"/>
</dbReference>
<evidence type="ECO:0000313" key="2">
    <source>
        <dbReference type="EMBL" id="PTX14674.1"/>
    </source>
</evidence>